<reference evidence="1" key="1">
    <citation type="submission" date="2020-08" db="EMBL/GenBank/DDBJ databases">
        <title>Lewinella bacteria from marine environments.</title>
        <authorList>
            <person name="Zhong Y."/>
        </authorList>
    </citation>
    <scope>NUCLEOTIDE SEQUENCE</scope>
    <source>
        <strain evidence="1">KCTC 42187</strain>
    </source>
</reference>
<dbReference type="PRINTS" id="PR00834">
    <property type="entry name" value="PROTEASES2C"/>
</dbReference>
<proteinExistence type="predicted"/>
<dbReference type="AlphaFoldDB" id="A0A923PM71"/>
<gene>
    <name evidence="1" type="ORF">H9S92_06715</name>
</gene>
<dbReference type="PANTHER" id="PTHR43019:SF23">
    <property type="entry name" value="PROTEASE DO-LIKE 5, CHLOROPLASTIC"/>
    <property type="match status" value="1"/>
</dbReference>
<dbReference type="SUPFAM" id="SSF69635">
    <property type="entry name" value="Type III secretory system chaperone-like"/>
    <property type="match status" value="1"/>
</dbReference>
<name>A0A923PM71_9BACT</name>
<organism evidence="1 2">
    <name type="scientific">Neolewinella lacunae</name>
    <dbReference type="NCBI Taxonomy" id="1517758"/>
    <lineage>
        <taxon>Bacteria</taxon>
        <taxon>Pseudomonadati</taxon>
        <taxon>Bacteroidota</taxon>
        <taxon>Saprospiria</taxon>
        <taxon>Saprospirales</taxon>
        <taxon>Lewinellaceae</taxon>
        <taxon>Neolewinella</taxon>
    </lineage>
</organism>
<dbReference type="RefSeq" id="WP_187465941.1">
    <property type="nucleotide sequence ID" value="NZ_JACSIT010000080.1"/>
</dbReference>
<dbReference type="Proteomes" id="UP000650081">
    <property type="component" value="Unassembled WGS sequence"/>
</dbReference>
<evidence type="ECO:0000313" key="1">
    <source>
        <dbReference type="EMBL" id="MBC6993844.1"/>
    </source>
</evidence>
<dbReference type="Gene3D" id="2.40.10.120">
    <property type="match status" value="1"/>
</dbReference>
<dbReference type="PANTHER" id="PTHR43019">
    <property type="entry name" value="SERINE ENDOPROTEASE DEGS"/>
    <property type="match status" value="1"/>
</dbReference>
<dbReference type="Pfam" id="PF13365">
    <property type="entry name" value="Trypsin_2"/>
    <property type="match status" value="1"/>
</dbReference>
<dbReference type="InterPro" id="IPR009003">
    <property type="entry name" value="Peptidase_S1_PA"/>
</dbReference>
<dbReference type="GO" id="GO:0006508">
    <property type="term" value="P:proteolysis"/>
    <property type="evidence" value="ECO:0007669"/>
    <property type="project" value="InterPro"/>
</dbReference>
<evidence type="ECO:0000313" key="2">
    <source>
        <dbReference type="Proteomes" id="UP000650081"/>
    </source>
</evidence>
<comment type="caution">
    <text evidence="1">The sequence shown here is derived from an EMBL/GenBank/DDBJ whole genome shotgun (WGS) entry which is preliminary data.</text>
</comment>
<dbReference type="EMBL" id="JACSIT010000080">
    <property type="protein sequence ID" value="MBC6993844.1"/>
    <property type="molecule type" value="Genomic_DNA"/>
</dbReference>
<protein>
    <submittedName>
        <fullName evidence="1">Trypsin-like peptidase domain-containing protein</fullName>
    </submittedName>
</protein>
<dbReference type="InterPro" id="IPR001940">
    <property type="entry name" value="Peptidase_S1C"/>
</dbReference>
<accession>A0A923PM71</accession>
<sequence length="366" mass="40299">MNYLRQRPIPPTPMLSAYVFQVATPFSTGTGVYLPDYNLVVTNEHVVRDNATVVIGSEAEGEQLAKVIYLDAYYDLAFLRPPTPFALPALPLAETPLAVGDRILTMGQHFGHPLRTSEGVVLETDRQRHGIAFILHDAWQEAAHSGGPVFTPEGELAGINMYDLQEGRGRALSLPVATVRASLEGFAQGDGLEAARCFHCREVIFAVAVNPKGHCPHCGAEITLPNMVEDYAPTGVAATVEDIITTAGHDARLARRGPNLWSIRQGSAIIQLAYHEDSGLVTGDAHLCALPDFPDPDLFAFLLRENYELSQLSFSTYGNDVILSLLIYDRYLTVETALPRFQHLFQKADGYDNVLVERYNAKWLVH</sequence>
<dbReference type="SUPFAM" id="SSF50494">
    <property type="entry name" value="Trypsin-like serine proteases"/>
    <property type="match status" value="1"/>
</dbReference>
<dbReference type="GO" id="GO:0004252">
    <property type="term" value="F:serine-type endopeptidase activity"/>
    <property type="evidence" value="ECO:0007669"/>
    <property type="project" value="InterPro"/>
</dbReference>
<dbReference type="Gene3D" id="3.30.1460.10">
    <property type="match status" value="1"/>
</dbReference>
<keyword evidence="2" id="KW-1185">Reference proteome</keyword>